<dbReference type="EMBL" id="UINC01001643">
    <property type="protein sequence ID" value="SUZ85608.1"/>
    <property type="molecule type" value="Genomic_DNA"/>
</dbReference>
<evidence type="ECO:0000313" key="3">
    <source>
        <dbReference type="EMBL" id="SUZ85608.1"/>
    </source>
</evidence>
<keyword evidence="1" id="KW-0479">Metal-binding</keyword>
<sequence length="273" mass="28112">MTAACSDVPDDTSAADAGSPTRLIQLWSADTPAFGVFVPNERPRGEVAPDGSRLPPLYTSEGGASLGENPLLDYLFLNLEGNYDAEAVAAIAEGLDQSTSEGAPSLLVRIPPIERDGAETARARVLEALQLGADGVVVPHVRSPEEARLAVSFFADAGASVWSPDNPDGETLAMIMIEDAGALAAAGEIADTPGYSVLACGIGSLSGDLGSREAGEAGTQEVLQHSERVGLPNMITANAQDVEQRLEEGFLGLLMSGAGADEAIRIGRSAVGR</sequence>
<proteinExistence type="predicted"/>
<dbReference type="SUPFAM" id="SSF51621">
    <property type="entry name" value="Phosphoenolpyruvate/pyruvate domain"/>
    <property type="match status" value="1"/>
</dbReference>
<dbReference type="GO" id="GO:0046872">
    <property type="term" value="F:metal ion binding"/>
    <property type="evidence" value="ECO:0007669"/>
    <property type="project" value="UniProtKB-KW"/>
</dbReference>
<reference evidence="3" key="1">
    <citation type="submission" date="2018-05" db="EMBL/GenBank/DDBJ databases">
        <authorList>
            <person name="Lanie J.A."/>
            <person name="Ng W.-L."/>
            <person name="Kazmierczak K.M."/>
            <person name="Andrzejewski T.M."/>
            <person name="Davidsen T.M."/>
            <person name="Wayne K.J."/>
            <person name="Tettelin H."/>
            <person name="Glass J.I."/>
            <person name="Rusch D."/>
            <person name="Podicherti R."/>
            <person name="Tsui H.-C.T."/>
            <person name="Winkler M.E."/>
        </authorList>
    </citation>
    <scope>NUCLEOTIDE SEQUENCE</scope>
</reference>
<dbReference type="GO" id="GO:0003824">
    <property type="term" value="F:catalytic activity"/>
    <property type="evidence" value="ECO:0007669"/>
    <property type="project" value="InterPro"/>
</dbReference>
<evidence type="ECO:0000256" key="1">
    <source>
        <dbReference type="ARBA" id="ARBA00022723"/>
    </source>
</evidence>
<gene>
    <name evidence="3" type="ORF">METZ01_LOCUS38462</name>
</gene>
<dbReference type="Gene3D" id="3.20.20.60">
    <property type="entry name" value="Phosphoenolpyruvate-binding domains"/>
    <property type="match status" value="1"/>
</dbReference>
<dbReference type="InterPro" id="IPR015813">
    <property type="entry name" value="Pyrv/PenolPyrv_kinase-like_dom"/>
</dbReference>
<accession>A0A381R436</accession>
<dbReference type="InterPro" id="IPR005000">
    <property type="entry name" value="Aldolase/citrate-lyase_domain"/>
</dbReference>
<evidence type="ECO:0000259" key="2">
    <source>
        <dbReference type="Pfam" id="PF03328"/>
    </source>
</evidence>
<name>A0A381R436_9ZZZZ</name>
<dbReference type="AlphaFoldDB" id="A0A381R436"/>
<dbReference type="Pfam" id="PF03328">
    <property type="entry name" value="HpcH_HpaI"/>
    <property type="match status" value="1"/>
</dbReference>
<feature type="domain" description="HpcH/HpaI aldolase/citrate lyase" evidence="2">
    <location>
        <begin position="75"/>
        <end position="229"/>
    </location>
</feature>
<dbReference type="InterPro" id="IPR040442">
    <property type="entry name" value="Pyrv_kinase-like_dom_sf"/>
</dbReference>
<protein>
    <recommendedName>
        <fullName evidence="2">HpcH/HpaI aldolase/citrate lyase domain-containing protein</fullName>
    </recommendedName>
</protein>
<organism evidence="3">
    <name type="scientific">marine metagenome</name>
    <dbReference type="NCBI Taxonomy" id="408172"/>
    <lineage>
        <taxon>unclassified sequences</taxon>
        <taxon>metagenomes</taxon>
        <taxon>ecological metagenomes</taxon>
    </lineage>
</organism>